<protein>
    <submittedName>
        <fullName evidence="1">Uncharacterized protein</fullName>
    </submittedName>
</protein>
<comment type="caution">
    <text evidence="1">The sequence shown here is derived from an EMBL/GenBank/DDBJ whole genome shotgun (WGS) entry which is preliminary data.</text>
</comment>
<name>A0A1E3BI24_ASPCR</name>
<dbReference type="OrthoDB" id="4177740at2759"/>
<dbReference type="VEuPathDB" id="FungiDB:SI65_03652"/>
<evidence type="ECO:0000313" key="1">
    <source>
        <dbReference type="EMBL" id="ODM20599.1"/>
    </source>
</evidence>
<gene>
    <name evidence="1" type="ORF">SI65_03652</name>
</gene>
<keyword evidence="2" id="KW-1185">Reference proteome</keyword>
<dbReference type="AlphaFoldDB" id="A0A1E3BI24"/>
<dbReference type="STRING" id="573508.A0A1E3BI24"/>
<dbReference type="Proteomes" id="UP000094569">
    <property type="component" value="Unassembled WGS sequence"/>
</dbReference>
<accession>A0A1E3BI24</accession>
<evidence type="ECO:0000313" key="2">
    <source>
        <dbReference type="Proteomes" id="UP000094569"/>
    </source>
</evidence>
<proteinExistence type="predicted"/>
<dbReference type="EMBL" id="JXNT01000003">
    <property type="protein sequence ID" value="ODM20599.1"/>
    <property type="molecule type" value="Genomic_DNA"/>
</dbReference>
<organism evidence="1 2">
    <name type="scientific">Aspergillus cristatus</name>
    <name type="common">Chinese Fuzhuan brick tea-fermentation fungus</name>
    <name type="synonym">Eurotium cristatum</name>
    <dbReference type="NCBI Taxonomy" id="573508"/>
    <lineage>
        <taxon>Eukaryota</taxon>
        <taxon>Fungi</taxon>
        <taxon>Dikarya</taxon>
        <taxon>Ascomycota</taxon>
        <taxon>Pezizomycotina</taxon>
        <taxon>Eurotiomycetes</taxon>
        <taxon>Eurotiomycetidae</taxon>
        <taxon>Eurotiales</taxon>
        <taxon>Aspergillaceae</taxon>
        <taxon>Aspergillus</taxon>
        <taxon>Aspergillus subgen. Aspergillus</taxon>
    </lineage>
</organism>
<sequence>MQDLQECRANLRASYTESVHKLRNDLSKLNRSPIPAPFLSEHNISITEFNPYDKTLLKSNQFFFDPISLENYERFRPILRMVCYLEHNHRRKYQASRRRALNDPYERASMLYSYFREEIVCIPRKSLETEDRVLAGVAFWDSLKRRERCWSTVEKLHFFTENDKRDCAIYQPHIGLITLHDDNDKYGSLLLGELAAVAQALHDRLSRNRFKRTSLIPVLMISLFGPQHGRILQAHYGESGTFNVQMTRCFDFTTKNDDNIDLSLSFIISGPHLGKQALSYRTGRM</sequence>
<reference evidence="1 2" key="1">
    <citation type="journal article" date="2016" name="BMC Genomics">
        <title>Comparative genomic and transcriptomic analyses of the Fuzhuan brick tea-fermentation fungus Aspergillus cristatus.</title>
        <authorList>
            <person name="Ge Y."/>
            <person name="Wang Y."/>
            <person name="Liu Y."/>
            <person name="Tan Y."/>
            <person name="Ren X."/>
            <person name="Zhang X."/>
            <person name="Hyde K.D."/>
            <person name="Liu Y."/>
            <person name="Liu Z."/>
        </authorList>
    </citation>
    <scope>NUCLEOTIDE SEQUENCE [LARGE SCALE GENOMIC DNA]</scope>
    <source>
        <strain evidence="1 2">GZAAS20.1005</strain>
    </source>
</reference>